<evidence type="ECO:0000313" key="3">
    <source>
        <dbReference type="EMBL" id="RVW93721.1"/>
    </source>
</evidence>
<evidence type="ECO:0000313" key="4">
    <source>
        <dbReference type="Proteomes" id="UP000288805"/>
    </source>
</evidence>
<dbReference type="EMBL" id="QGNW01000127">
    <property type="protein sequence ID" value="RVW93721.1"/>
    <property type="molecule type" value="Genomic_DNA"/>
</dbReference>
<reference evidence="3 4" key="1">
    <citation type="journal article" date="2018" name="PLoS Genet.">
        <title>Population sequencing reveals clonal diversity and ancestral inbreeding in the grapevine cultivar Chardonnay.</title>
        <authorList>
            <person name="Roach M.J."/>
            <person name="Johnson D.L."/>
            <person name="Bohlmann J."/>
            <person name="van Vuuren H.J."/>
            <person name="Jones S.J."/>
            <person name="Pretorius I.S."/>
            <person name="Schmidt S.A."/>
            <person name="Borneman A.R."/>
        </authorList>
    </citation>
    <scope>NUCLEOTIDE SEQUENCE [LARGE SCALE GENOMIC DNA]</scope>
    <source>
        <strain evidence="4">cv. Chardonnay</strain>
        <tissue evidence="3">Leaf</tissue>
    </source>
</reference>
<feature type="region of interest" description="Disordered" evidence="1">
    <location>
        <begin position="1"/>
        <end position="26"/>
    </location>
</feature>
<dbReference type="AlphaFoldDB" id="A0A438IAI6"/>
<evidence type="ECO:0000256" key="1">
    <source>
        <dbReference type="SAM" id="MobiDB-lite"/>
    </source>
</evidence>
<gene>
    <name evidence="3" type="primary">VvCHDp000038_0</name>
    <name evidence="3" type="ORF">CK203_043415</name>
</gene>
<dbReference type="InterPro" id="IPR040115">
    <property type="entry name" value="Lnp"/>
</dbReference>
<dbReference type="Proteomes" id="UP000288805">
    <property type="component" value="Unassembled WGS sequence"/>
</dbReference>
<keyword evidence="2" id="KW-0472">Membrane</keyword>
<organism evidence="3 4">
    <name type="scientific">Vitis vinifera</name>
    <name type="common">Grape</name>
    <dbReference type="NCBI Taxonomy" id="29760"/>
    <lineage>
        <taxon>Eukaryota</taxon>
        <taxon>Viridiplantae</taxon>
        <taxon>Streptophyta</taxon>
        <taxon>Embryophyta</taxon>
        <taxon>Tracheophyta</taxon>
        <taxon>Spermatophyta</taxon>
        <taxon>Magnoliopsida</taxon>
        <taxon>eudicotyledons</taxon>
        <taxon>Gunneridae</taxon>
        <taxon>Pentapetalae</taxon>
        <taxon>rosids</taxon>
        <taxon>Vitales</taxon>
        <taxon>Vitaceae</taxon>
        <taxon>Viteae</taxon>
        <taxon>Vitis</taxon>
    </lineage>
</organism>
<name>A0A438IAI6_VITVI</name>
<proteinExistence type="predicted"/>
<keyword evidence="2" id="KW-0812">Transmembrane</keyword>
<dbReference type="PANTHER" id="PTHR22166:SF12">
    <property type="entry name" value="ENDOPLASMIC RETICULUM JUNCTION FORMATION PROTEIN LUNAPARK"/>
    <property type="match status" value="1"/>
</dbReference>
<keyword evidence="2" id="KW-1133">Transmembrane helix</keyword>
<sequence length="147" mass="16900">MAEEADKDQGNGQSSSAAEKDTGVQKKKRRGIISRIWNGLFRRHGDDFEKRLQHISKEEASVLARMKRRSQSSRTMTRNLIVLSVILEVIAVGYAIMTTRSVDLNWKMRAFRVLPMFLLPGLSSAAYSVIVSLTRMCKYLKIYYYDF</sequence>
<accession>A0A438IAI6</accession>
<protein>
    <submittedName>
        <fullName evidence="3">Uncharacterized protein</fullName>
    </submittedName>
</protein>
<feature type="transmembrane region" description="Helical" evidence="2">
    <location>
        <begin position="117"/>
        <end position="134"/>
    </location>
</feature>
<comment type="caution">
    <text evidence="3">The sequence shown here is derived from an EMBL/GenBank/DDBJ whole genome shotgun (WGS) entry which is preliminary data.</text>
</comment>
<evidence type="ECO:0000256" key="2">
    <source>
        <dbReference type="SAM" id="Phobius"/>
    </source>
</evidence>
<feature type="transmembrane region" description="Helical" evidence="2">
    <location>
        <begin position="76"/>
        <end position="97"/>
    </location>
</feature>
<dbReference type="GO" id="GO:0071786">
    <property type="term" value="P:endoplasmic reticulum tubular network organization"/>
    <property type="evidence" value="ECO:0007669"/>
    <property type="project" value="InterPro"/>
</dbReference>
<dbReference type="PANTHER" id="PTHR22166">
    <property type="entry name" value="ENDOPLASMIC RETICULUM JUNCTION FORMATION PROTEIN LUNAPARK"/>
    <property type="match status" value="1"/>
</dbReference>